<evidence type="ECO:0000313" key="2">
    <source>
        <dbReference type="Proteomes" id="UP000024404"/>
    </source>
</evidence>
<protein>
    <submittedName>
        <fullName evidence="1">Uncharacterized protein</fullName>
    </submittedName>
</protein>
<dbReference type="AlphaFoldDB" id="A0A8R1TXU2"/>
<proteinExistence type="predicted"/>
<organism evidence="1 2">
    <name type="scientific">Onchocerca volvulus</name>
    <dbReference type="NCBI Taxonomy" id="6282"/>
    <lineage>
        <taxon>Eukaryota</taxon>
        <taxon>Metazoa</taxon>
        <taxon>Ecdysozoa</taxon>
        <taxon>Nematoda</taxon>
        <taxon>Chromadorea</taxon>
        <taxon>Rhabditida</taxon>
        <taxon>Spirurina</taxon>
        <taxon>Spiruromorpha</taxon>
        <taxon>Filarioidea</taxon>
        <taxon>Onchocercidae</taxon>
        <taxon>Onchocerca</taxon>
    </lineage>
</organism>
<sequence>MVGINVTRLVHQRVLCESNLKSCVIEMNGEMMVVGVASVSKNIMSKLSFERRRENKGTQNLLKQEKGESSSLCGCNKTAESLRVAQVMSYVVWSNVRRWPSSTNQEVALLNTGRVVCTHNNYIVHVVGSSWSTNHTNILSSSGAVCNHKDNAYNVKVE</sequence>
<reference evidence="2" key="1">
    <citation type="submission" date="2013-10" db="EMBL/GenBank/DDBJ databases">
        <title>Genome sequencing of Onchocerca volvulus.</title>
        <authorList>
            <person name="Cotton J."/>
            <person name="Tsai J."/>
            <person name="Stanley E."/>
            <person name="Tracey A."/>
            <person name="Holroyd N."/>
            <person name="Lustigman S."/>
            <person name="Berriman M."/>
        </authorList>
    </citation>
    <scope>NUCLEOTIDE SEQUENCE</scope>
</reference>
<dbReference type="EnsemblMetazoa" id="OVOC7611.1">
    <property type="protein sequence ID" value="OVOC7611.1"/>
    <property type="gene ID" value="WBGene00244420"/>
</dbReference>
<keyword evidence="2" id="KW-1185">Reference proteome</keyword>
<name>A0A8R1TXU2_ONCVO</name>
<evidence type="ECO:0000313" key="1">
    <source>
        <dbReference type="EnsemblMetazoa" id="OVOC7611.1"/>
    </source>
</evidence>
<accession>A0A8R1TXU2</accession>
<dbReference type="EMBL" id="CMVM020000222">
    <property type="status" value="NOT_ANNOTATED_CDS"/>
    <property type="molecule type" value="Genomic_DNA"/>
</dbReference>
<dbReference type="Proteomes" id="UP000024404">
    <property type="component" value="Unassembled WGS sequence"/>
</dbReference>
<reference evidence="1" key="2">
    <citation type="submission" date="2022-06" db="UniProtKB">
        <authorList>
            <consortium name="EnsemblMetazoa"/>
        </authorList>
    </citation>
    <scope>IDENTIFICATION</scope>
</reference>